<dbReference type="Proteomes" id="UP001384579">
    <property type="component" value="Unassembled WGS sequence"/>
</dbReference>
<dbReference type="Gene3D" id="3.40.630.30">
    <property type="match status" value="1"/>
</dbReference>
<accession>A0ABU8YG21</accession>
<dbReference type="EMBL" id="JBBLXS010000003">
    <property type="protein sequence ID" value="MEK0183312.1"/>
    <property type="molecule type" value="Genomic_DNA"/>
</dbReference>
<organism evidence="1 2">
    <name type="scientific">Microcoleus anatoxicus PTRS2</name>
    <dbReference type="NCBI Taxonomy" id="2705321"/>
    <lineage>
        <taxon>Bacteria</taxon>
        <taxon>Bacillati</taxon>
        <taxon>Cyanobacteriota</taxon>
        <taxon>Cyanophyceae</taxon>
        <taxon>Oscillatoriophycideae</taxon>
        <taxon>Oscillatoriales</taxon>
        <taxon>Microcoleaceae</taxon>
        <taxon>Microcoleus</taxon>
        <taxon>Microcoleus anatoxicus</taxon>
    </lineage>
</organism>
<comment type="caution">
    <text evidence="1">The sequence shown here is derived from an EMBL/GenBank/DDBJ whole genome shotgun (WGS) entry which is preliminary data.</text>
</comment>
<sequence>MNISILDIQNPLWLEILGKIRHDTYHLPEYLLLDSKRTNTTPEAFLIVDGEKILFLPYLLRPCHDLVPTELSDLEIFDVISPYGYPGFLLSEAAANTPGFPDFAINELKRVLRNKGVCSAFFRLHPILHDNLNQICQPGTFTPNGETVSVDLKLSAGKIKSRTRKGHKSTINKCKRLGLTATIVPYLEYLNEFMEVYEETMGRVEASKSYYFGREYFEDLAKLGEHTHLCLVEKENQIASASIFLECGGIVQAHLGGSKTEFLSESPFSLIFDYGRYWSQERGNEFFHMGGGVGGSKEDSLYIFKSGFSKERHNFFTMRLITDEEKYHHLVELRAKYLGIQPEEMLNSKFFPAYRLPSEVR</sequence>
<dbReference type="InterPro" id="IPR016181">
    <property type="entry name" value="Acyl_CoA_acyltransferase"/>
</dbReference>
<evidence type="ECO:0000313" key="2">
    <source>
        <dbReference type="Proteomes" id="UP001384579"/>
    </source>
</evidence>
<proteinExistence type="predicted"/>
<protein>
    <submittedName>
        <fullName evidence="1">FemAB family protein</fullName>
    </submittedName>
</protein>
<reference evidence="1 2" key="1">
    <citation type="journal article" date="2020" name="Harmful Algae">
        <title>Molecular and morphological characterization of a novel dihydroanatoxin-a producing Microcoleus species (cyanobacteria) from the Russian River, California, USA.</title>
        <authorList>
            <person name="Conklin K.Y."/>
            <person name="Stancheva R."/>
            <person name="Otten T.G."/>
            <person name="Fadness R."/>
            <person name="Boyer G.L."/>
            <person name="Read B."/>
            <person name="Zhang X."/>
            <person name="Sheath R.G."/>
        </authorList>
    </citation>
    <scope>NUCLEOTIDE SEQUENCE [LARGE SCALE GENOMIC DNA]</scope>
    <source>
        <strain evidence="1 2">PTRS2</strain>
    </source>
</reference>
<gene>
    <name evidence="1" type="ORF">WMG39_00445</name>
</gene>
<name>A0ABU8YG21_9CYAN</name>
<dbReference type="RefSeq" id="WP_340520332.1">
    <property type="nucleotide sequence ID" value="NZ_JBBLXS010000003.1"/>
</dbReference>
<keyword evidence="2" id="KW-1185">Reference proteome</keyword>
<dbReference type="SUPFAM" id="SSF55729">
    <property type="entry name" value="Acyl-CoA N-acyltransferases (Nat)"/>
    <property type="match status" value="1"/>
</dbReference>
<evidence type="ECO:0000313" key="1">
    <source>
        <dbReference type="EMBL" id="MEK0183312.1"/>
    </source>
</evidence>